<organism evidence="1 2">
    <name type="scientific">Protopolystoma xenopodis</name>
    <dbReference type="NCBI Taxonomy" id="117903"/>
    <lineage>
        <taxon>Eukaryota</taxon>
        <taxon>Metazoa</taxon>
        <taxon>Spiralia</taxon>
        <taxon>Lophotrochozoa</taxon>
        <taxon>Platyhelminthes</taxon>
        <taxon>Monogenea</taxon>
        <taxon>Polyopisthocotylea</taxon>
        <taxon>Polystomatidea</taxon>
        <taxon>Polystomatidae</taxon>
        <taxon>Protopolystoma</taxon>
    </lineage>
</organism>
<proteinExistence type="predicted"/>
<sequence length="136" mass="15647">MPVPHKPQLSLQRHHSEPLLPSHGVLSSRHRLFYNIIDADKYLSCVCRACQEPRVKSVCSCPVNPSVYQTHRFLPRWHGNTCPSERHHAAGHSTCLDDFTNHCSLHRTGYRSRVVWRHGSKRLTKKTETAFAGDQR</sequence>
<dbReference type="EMBL" id="CAAALY010021512">
    <property type="protein sequence ID" value="VEL14532.1"/>
    <property type="molecule type" value="Genomic_DNA"/>
</dbReference>
<name>A0A3S5CEF4_9PLAT</name>
<gene>
    <name evidence="1" type="ORF">PXEA_LOCUS7972</name>
</gene>
<evidence type="ECO:0000313" key="2">
    <source>
        <dbReference type="Proteomes" id="UP000784294"/>
    </source>
</evidence>
<dbReference type="Proteomes" id="UP000784294">
    <property type="component" value="Unassembled WGS sequence"/>
</dbReference>
<evidence type="ECO:0000313" key="1">
    <source>
        <dbReference type="EMBL" id="VEL14532.1"/>
    </source>
</evidence>
<keyword evidence="2" id="KW-1185">Reference proteome</keyword>
<dbReference type="AlphaFoldDB" id="A0A3S5CEF4"/>
<protein>
    <submittedName>
        <fullName evidence="1">Uncharacterized protein</fullName>
    </submittedName>
</protein>
<comment type="caution">
    <text evidence="1">The sequence shown here is derived from an EMBL/GenBank/DDBJ whole genome shotgun (WGS) entry which is preliminary data.</text>
</comment>
<accession>A0A3S5CEF4</accession>
<reference evidence="1" key="1">
    <citation type="submission" date="2018-11" db="EMBL/GenBank/DDBJ databases">
        <authorList>
            <consortium name="Pathogen Informatics"/>
        </authorList>
    </citation>
    <scope>NUCLEOTIDE SEQUENCE</scope>
</reference>